<dbReference type="InterPro" id="IPR003112">
    <property type="entry name" value="Olfac-like_dom"/>
</dbReference>
<evidence type="ECO:0000256" key="1">
    <source>
        <dbReference type="ARBA" id="ARBA00004613"/>
    </source>
</evidence>
<keyword evidence="5" id="KW-0732">Signal</keyword>
<dbReference type="InterPro" id="IPR050605">
    <property type="entry name" value="Olfactomedin-like_domain"/>
</dbReference>
<reference evidence="7 8" key="1">
    <citation type="journal article" date="2014" name="Nat. Genet.">
        <title>Whole-genome sequence of a flatfish provides insights into ZW sex chromosome evolution and adaptation to a benthic lifestyle.</title>
        <authorList>
            <person name="Chen S."/>
            <person name="Zhang G."/>
            <person name="Shao C."/>
            <person name="Huang Q."/>
            <person name="Liu G."/>
            <person name="Zhang P."/>
            <person name="Song W."/>
            <person name="An N."/>
            <person name="Chalopin D."/>
            <person name="Volff J.N."/>
            <person name="Hong Y."/>
            <person name="Li Q."/>
            <person name="Sha Z."/>
            <person name="Zhou H."/>
            <person name="Xie M."/>
            <person name="Yu Q."/>
            <person name="Liu Y."/>
            <person name="Xiang H."/>
            <person name="Wang N."/>
            <person name="Wu K."/>
            <person name="Yang C."/>
            <person name="Zhou Q."/>
            <person name="Liao X."/>
            <person name="Yang L."/>
            <person name="Hu Q."/>
            <person name="Zhang J."/>
            <person name="Meng L."/>
            <person name="Jin L."/>
            <person name="Tian Y."/>
            <person name="Lian J."/>
            <person name="Yang J."/>
            <person name="Miao G."/>
            <person name="Liu S."/>
            <person name="Liang Z."/>
            <person name="Yan F."/>
            <person name="Li Y."/>
            <person name="Sun B."/>
            <person name="Zhang H."/>
            <person name="Zhang J."/>
            <person name="Zhu Y."/>
            <person name="Du M."/>
            <person name="Zhao Y."/>
            <person name="Schartl M."/>
            <person name="Tang Q."/>
            <person name="Wang J."/>
        </authorList>
    </citation>
    <scope>NUCLEOTIDE SEQUENCE</scope>
</reference>
<dbReference type="InParanoid" id="A0A3P8URZ1"/>
<evidence type="ECO:0000259" key="6">
    <source>
        <dbReference type="PROSITE" id="PS51132"/>
    </source>
</evidence>
<dbReference type="AlphaFoldDB" id="A0A3P8URZ1"/>
<dbReference type="GO" id="GO:0009986">
    <property type="term" value="C:cell surface"/>
    <property type="evidence" value="ECO:0007669"/>
    <property type="project" value="TreeGrafter"/>
</dbReference>
<dbReference type="GO" id="GO:0007165">
    <property type="term" value="P:signal transduction"/>
    <property type="evidence" value="ECO:0007669"/>
    <property type="project" value="TreeGrafter"/>
</dbReference>
<reference evidence="7" key="2">
    <citation type="submission" date="2025-08" db="UniProtKB">
        <authorList>
            <consortium name="Ensembl"/>
        </authorList>
    </citation>
    <scope>IDENTIFICATION</scope>
</reference>
<name>A0A3P8URZ1_CYNSE</name>
<accession>A0A3P8URZ1</accession>
<keyword evidence="8" id="KW-1185">Reference proteome</keyword>
<comment type="subcellular location">
    <subcellularLocation>
        <location evidence="1">Secreted</location>
    </subcellularLocation>
</comment>
<proteinExistence type="predicted"/>
<comment type="caution">
    <text evidence="3">Lacks conserved residue(s) required for the propagation of feature annotation.</text>
</comment>
<feature type="chain" id="PRO_5018076788" evidence="5">
    <location>
        <begin position="24"/>
        <end position="422"/>
    </location>
</feature>
<evidence type="ECO:0000313" key="7">
    <source>
        <dbReference type="Ensembl" id="ENSCSEP00000005963.1"/>
    </source>
</evidence>
<dbReference type="STRING" id="244447.ENSCSEP00000005963"/>
<dbReference type="PANTHER" id="PTHR23192">
    <property type="entry name" value="OLFACTOMEDIN-RELATED"/>
    <property type="match status" value="1"/>
</dbReference>
<keyword evidence="2" id="KW-0964">Secreted</keyword>
<dbReference type="PANTHER" id="PTHR23192:SF85">
    <property type="entry name" value="GLIOMEDIN"/>
    <property type="match status" value="1"/>
</dbReference>
<feature type="signal peptide" evidence="5">
    <location>
        <begin position="1"/>
        <end position="23"/>
    </location>
</feature>
<feature type="region of interest" description="Disordered" evidence="4">
    <location>
        <begin position="146"/>
        <end position="175"/>
    </location>
</feature>
<sequence length="422" mass="48105">GTCAVALLNSVGLLVLLIRQNDQRTSLVQMDARMTEVEQSSVVEFLQAVPRKPAGLRAQAEEVPTYQQYQNSRNKRSEELEKELQQEPGDEDEEQQVLHKEMSQEVTEETEKKRTKHVLKHKARHSQSYHKTHVQDDMMMMMTYSMVPPPGDTGEPGERGEKGEPGPPGEDGQPSNEVIVKCLIKSLINLRNVTKMETTFGTWMKDTAVLNDERIWVAEHFSRVIKEYKSIGSFQNNNSNTVDVRKFYQGCGHIVHNGSLYYHIAGTSSIAFNFDTKRLHTLTIDNALHQNLAYLLYNSKTYFKLAADENGLWLIFASSSDENIMVAQLDQKTFSVTTYINTTYPRTKAGNAFIACGVLYVTDSKDTRVTFAFDLLKEKPVNMTFELRSPGGVLAMLSYSPKERHLYVWDHSYVRLYVVHFI</sequence>
<dbReference type="SUPFAM" id="SSF101898">
    <property type="entry name" value="NHL repeat"/>
    <property type="match status" value="1"/>
</dbReference>
<reference evidence="7" key="3">
    <citation type="submission" date="2025-09" db="UniProtKB">
        <authorList>
            <consortium name="Ensembl"/>
        </authorList>
    </citation>
    <scope>IDENTIFICATION</scope>
</reference>
<feature type="domain" description="Olfactomedin-like" evidence="6">
    <location>
        <begin position="181"/>
        <end position="422"/>
    </location>
</feature>
<evidence type="ECO:0000256" key="4">
    <source>
        <dbReference type="SAM" id="MobiDB-lite"/>
    </source>
</evidence>
<dbReference type="PROSITE" id="PS51132">
    <property type="entry name" value="OLF"/>
    <property type="match status" value="1"/>
</dbReference>
<feature type="region of interest" description="Disordered" evidence="4">
    <location>
        <begin position="56"/>
        <end position="130"/>
    </location>
</feature>
<evidence type="ECO:0000256" key="5">
    <source>
        <dbReference type="SAM" id="SignalP"/>
    </source>
</evidence>
<dbReference type="Ensembl" id="ENSCSET00000006027.1">
    <property type="protein sequence ID" value="ENSCSEP00000005963.1"/>
    <property type="gene ID" value="ENSCSEG00000003848.1"/>
</dbReference>
<dbReference type="SMART" id="SM00284">
    <property type="entry name" value="OLF"/>
    <property type="match status" value="1"/>
</dbReference>
<dbReference type="GO" id="GO:0005615">
    <property type="term" value="C:extracellular space"/>
    <property type="evidence" value="ECO:0007669"/>
    <property type="project" value="TreeGrafter"/>
</dbReference>
<organism evidence="7 8">
    <name type="scientific">Cynoglossus semilaevis</name>
    <name type="common">Tongue sole</name>
    <dbReference type="NCBI Taxonomy" id="244447"/>
    <lineage>
        <taxon>Eukaryota</taxon>
        <taxon>Metazoa</taxon>
        <taxon>Chordata</taxon>
        <taxon>Craniata</taxon>
        <taxon>Vertebrata</taxon>
        <taxon>Euteleostomi</taxon>
        <taxon>Actinopterygii</taxon>
        <taxon>Neopterygii</taxon>
        <taxon>Teleostei</taxon>
        <taxon>Neoteleostei</taxon>
        <taxon>Acanthomorphata</taxon>
        <taxon>Carangaria</taxon>
        <taxon>Pleuronectiformes</taxon>
        <taxon>Pleuronectoidei</taxon>
        <taxon>Cynoglossidae</taxon>
        <taxon>Cynoglossinae</taxon>
        <taxon>Cynoglossus</taxon>
    </lineage>
</organism>
<dbReference type="Gene3D" id="1.20.5.320">
    <property type="entry name" value="6-Phosphogluconate Dehydrogenase, domain 3"/>
    <property type="match status" value="1"/>
</dbReference>
<dbReference type="Pfam" id="PF02191">
    <property type="entry name" value="OLF"/>
    <property type="match status" value="1"/>
</dbReference>
<evidence type="ECO:0000256" key="2">
    <source>
        <dbReference type="ARBA" id="ARBA00022525"/>
    </source>
</evidence>
<dbReference type="Proteomes" id="UP000265120">
    <property type="component" value="Chromosome 5"/>
</dbReference>
<feature type="compositionally biased region" description="Basic residues" evidence="4">
    <location>
        <begin position="113"/>
        <end position="130"/>
    </location>
</feature>
<feature type="compositionally biased region" description="Basic and acidic residues" evidence="4">
    <location>
        <begin position="75"/>
        <end position="85"/>
    </location>
</feature>
<protein>
    <submittedName>
        <fullName evidence="7">Gliomedin</fullName>
    </submittedName>
</protein>
<evidence type="ECO:0000256" key="3">
    <source>
        <dbReference type="PROSITE-ProRule" id="PRU00446"/>
    </source>
</evidence>
<dbReference type="OMA" id="YIYDHGY"/>
<dbReference type="GeneTree" id="ENSGT00940000158020"/>
<evidence type="ECO:0000313" key="8">
    <source>
        <dbReference type="Proteomes" id="UP000265120"/>
    </source>
</evidence>